<evidence type="ECO:0000313" key="3">
    <source>
        <dbReference type="Proteomes" id="UP001501521"/>
    </source>
</evidence>
<name>A0ABP9F0H2_9ACTN</name>
<protein>
    <recommendedName>
        <fullName evidence="4">AAA domain-containing protein</fullName>
    </recommendedName>
</protein>
<comment type="caution">
    <text evidence="2">The sequence shown here is derived from an EMBL/GenBank/DDBJ whole genome shotgun (WGS) entry which is preliminary data.</text>
</comment>
<gene>
    <name evidence="2" type="ORF">GCM10025789_02510</name>
</gene>
<dbReference type="InterPro" id="IPR027417">
    <property type="entry name" value="P-loop_NTPase"/>
</dbReference>
<keyword evidence="3" id="KW-1185">Reference proteome</keyword>
<dbReference type="SUPFAM" id="SSF52540">
    <property type="entry name" value="P-loop containing nucleoside triphosphate hydrolases"/>
    <property type="match status" value="1"/>
</dbReference>
<dbReference type="EMBL" id="BAABLV010000005">
    <property type="protein sequence ID" value="GAA4889583.1"/>
    <property type="molecule type" value="Genomic_DNA"/>
</dbReference>
<feature type="region of interest" description="Disordered" evidence="1">
    <location>
        <begin position="387"/>
        <end position="442"/>
    </location>
</feature>
<feature type="compositionally biased region" description="Basic and acidic residues" evidence="1">
    <location>
        <begin position="421"/>
        <end position="442"/>
    </location>
</feature>
<dbReference type="RefSeq" id="WP_345577788.1">
    <property type="nucleotide sequence ID" value="NZ_BAABLV010000005.1"/>
</dbReference>
<proteinExistence type="predicted"/>
<dbReference type="Gene3D" id="3.40.50.300">
    <property type="entry name" value="P-loop containing nucleotide triphosphate hydrolases"/>
    <property type="match status" value="1"/>
</dbReference>
<organism evidence="2 3">
    <name type="scientific">Tessaracoccus lubricantis</name>
    <dbReference type="NCBI Taxonomy" id="545543"/>
    <lineage>
        <taxon>Bacteria</taxon>
        <taxon>Bacillati</taxon>
        <taxon>Actinomycetota</taxon>
        <taxon>Actinomycetes</taxon>
        <taxon>Propionibacteriales</taxon>
        <taxon>Propionibacteriaceae</taxon>
        <taxon>Tessaracoccus</taxon>
    </lineage>
</organism>
<reference evidence="3" key="1">
    <citation type="journal article" date="2019" name="Int. J. Syst. Evol. Microbiol.">
        <title>The Global Catalogue of Microorganisms (GCM) 10K type strain sequencing project: providing services to taxonomists for standard genome sequencing and annotation.</title>
        <authorList>
            <consortium name="The Broad Institute Genomics Platform"/>
            <consortium name="The Broad Institute Genome Sequencing Center for Infectious Disease"/>
            <person name="Wu L."/>
            <person name="Ma J."/>
        </authorList>
    </citation>
    <scope>NUCLEOTIDE SEQUENCE [LARGE SCALE GENOMIC DNA]</scope>
    <source>
        <strain evidence="3">JCM 19125</strain>
    </source>
</reference>
<evidence type="ECO:0008006" key="4">
    <source>
        <dbReference type="Google" id="ProtNLM"/>
    </source>
</evidence>
<dbReference type="Proteomes" id="UP001501521">
    <property type="component" value="Unassembled WGS sequence"/>
</dbReference>
<accession>A0ABP9F0H2</accession>
<evidence type="ECO:0000313" key="2">
    <source>
        <dbReference type="EMBL" id="GAA4889583.1"/>
    </source>
</evidence>
<dbReference type="Pfam" id="PF13481">
    <property type="entry name" value="AAA_25"/>
    <property type="match status" value="1"/>
</dbReference>
<evidence type="ECO:0000256" key="1">
    <source>
        <dbReference type="SAM" id="MobiDB-lite"/>
    </source>
</evidence>
<sequence length="442" mass="47673">MNIEDELRKAAEATEAAENNQHHAELMSETMMRAKAQDRLAVTDAAMTQLELKRLRARDAANRAFKREMEGPPQPLDVTSGTELAMRALEAPRWRVDGLMVAEGSTLISAVRKSGKTTLALNLVRSLLTGEPFLGEFAVTPVTGTVAVLNFEVSGPQLGRWAAEAGVPLDRLVVANLRGRRNPLSHDDDRAALALELRTRGVESLIVDPFANAYTEESQNDAGQVARFLHLLSEFARQAVGARDLVLVNHAGWQGDRSRGSSALEDWPDAIVRLTMDAYGARYLSALGRDVDVPEGRLEFDPETRRLTLDRSANKWSVEHNTRRDELVDAIVAVVTEVPGVGTRALQDELTSRAVKFAKTAVQPAVDTAVATGRVVRRVEGSKKALYPPAAPSVPSVPQCPAGVPGTVPSVPPLIGAGDGRGLRDVEAGGLERDSLEGRAEA</sequence>